<comment type="similarity">
    <text evidence="1">Belongs to the N-acetylmuramoyl-L-alanine amidase 2 family.</text>
</comment>
<evidence type="ECO:0000256" key="1">
    <source>
        <dbReference type="ARBA" id="ARBA00007553"/>
    </source>
</evidence>
<dbReference type="CDD" id="cd06583">
    <property type="entry name" value="PGRP"/>
    <property type="match status" value="1"/>
</dbReference>
<evidence type="ECO:0000313" key="4">
    <source>
        <dbReference type="EMBL" id="RZU53747.1"/>
    </source>
</evidence>
<dbReference type="SMART" id="SM00701">
    <property type="entry name" value="PGRP"/>
    <property type="match status" value="1"/>
</dbReference>
<dbReference type="AlphaFoldDB" id="A0A4Q7ZRH5"/>
<dbReference type="Proteomes" id="UP000292564">
    <property type="component" value="Unassembled WGS sequence"/>
</dbReference>
<evidence type="ECO:0000313" key="5">
    <source>
        <dbReference type="Proteomes" id="UP000292564"/>
    </source>
</evidence>
<proteinExistence type="inferred from homology"/>
<organism evidence="4 5">
    <name type="scientific">Krasilnikovia cinnamomea</name>
    <dbReference type="NCBI Taxonomy" id="349313"/>
    <lineage>
        <taxon>Bacteria</taxon>
        <taxon>Bacillati</taxon>
        <taxon>Actinomycetota</taxon>
        <taxon>Actinomycetes</taxon>
        <taxon>Micromonosporales</taxon>
        <taxon>Micromonosporaceae</taxon>
        <taxon>Krasilnikovia</taxon>
    </lineage>
</organism>
<dbReference type="PANTHER" id="PTHR11022:SF41">
    <property type="entry name" value="PEPTIDOGLYCAN-RECOGNITION PROTEIN LC-RELATED"/>
    <property type="match status" value="1"/>
</dbReference>
<dbReference type="GO" id="GO:0009253">
    <property type="term" value="P:peptidoglycan catabolic process"/>
    <property type="evidence" value="ECO:0007669"/>
    <property type="project" value="InterPro"/>
</dbReference>
<dbReference type="GO" id="GO:0008270">
    <property type="term" value="F:zinc ion binding"/>
    <property type="evidence" value="ECO:0007669"/>
    <property type="project" value="InterPro"/>
</dbReference>
<dbReference type="InterPro" id="IPR006311">
    <property type="entry name" value="TAT_signal"/>
</dbReference>
<dbReference type="InterPro" id="IPR002502">
    <property type="entry name" value="Amidase_domain"/>
</dbReference>
<sequence length="226" mass="24619">MNHSANAPVHRRRLLAGAAAVAGGVVLGAGRAPGPAYAGVAAPRVYTRAEWEARPPSGAIEYLDRVPDHIVVHHTAGENTSDFSLAAAFRHSRWIQDLHMDRYGWADAGQQLTISRGGHVMEGRWLSLRAIWERQHVLGAHTAGHNEHTVGIENEGTYVTAEVPDALFAALVTTCAWLCAGYDLDPYTAIVGHRDYVTTTACPGDVLYDRLPELRRRVASRLDGRS</sequence>
<gene>
    <name evidence="4" type="ORF">EV385_5681</name>
</gene>
<dbReference type="InterPro" id="IPR015510">
    <property type="entry name" value="PGRP"/>
</dbReference>
<name>A0A4Q7ZRH5_9ACTN</name>
<keyword evidence="5" id="KW-1185">Reference proteome</keyword>
<dbReference type="Gene3D" id="3.40.80.10">
    <property type="entry name" value="Peptidoglycan recognition protein-like"/>
    <property type="match status" value="1"/>
</dbReference>
<dbReference type="GO" id="GO:0008745">
    <property type="term" value="F:N-acetylmuramoyl-L-alanine amidase activity"/>
    <property type="evidence" value="ECO:0007669"/>
    <property type="project" value="InterPro"/>
</dbReference>
<feature type="domain" description="N-acetylmuramoyl-L-alanine amidase" evidence="2">
    <location>
        <begin position="55"/>
        <end position="204"/>
    </location>
</feature>
<protein>
    <submittedName>
        <fullName evidence="4">N-acetylmuramoyl-L-alanine amidase</fullName>
    </submittedName>
</protein>
<comment type="caution">
    <text evidence="4">The sequence shown here is derived from an EMBL/GenBank/DDBJ whole genome shotgun (WGS) entry which is preliminary data.</text>
</comment>
<dbReference type="SUPFAM" id="SSF55846">
    <property type="entry name" value="N-acetylmuramoyl-L-alanine amidase-like"/>
    <property type="match status" value="1"/>
</dbReference>
<dbReference type="RefSeq" id="WP_130512198.1">
    <property type="nucleotide sequence ID" value="NZ_SHKY01000001.1"/>
</dbReference>
<dbReference type="InterPro" id="IPR036505">
    <property type="entry name" value="Amidase/PGRP_sf"/>
</dbReference>
<dbReference type="SMART" id="SM00644">
    <property type="entry name" value="Ami_2"/>
    <property type="match status" value="1"/>
</dbReference>
<dbReference type="Pfam" id="PF01510">
    <property type="entry name" value="Amidase_2"/>
    <property type="match status" value="1"/>
</dbReference>
<dbReference type="InterPro" id="IPR006619">
    <property type="entry name" value="PGRP_domain_met/bac"/>
</dbReference>
<evidence type="ECO:0000259" key="3">
    <source>
        <dbReference type="SMART" id="SM00701"/>
    </source>
</evidence>
<feature type="domain" description="Peptidoglycan recognition protein family" evidence="3">
    <location>
        <begin position="43"/>
        <end position="197"/>
    </location>
</feature>
<accession>A0A4Q7ZRH5</accession>
<dbReference type="PROSITE" id="PS51318">
    <property type="entry name" value="TAT"/>
    <property type="match status" value="1"/>
</dbReference>
<evidence type="ECO:0000259" key="2">
    <source>
        <dbReference type="SMART" id="SM00644"/>
    </source>
</evidence>
<dbReference type="PANTHER" id="PTHR11022">
    <property type="entry name" value="PEPTIDOGLYCAN RECOGNITION PROTEIN"/>
    <property type="match status" value="1"/>
</dbReference>
<dbReference type="EMBL" id="SHKY01000001">
    <property type="protein sequence ID" value="RZU53747.1"/>
    <property type="molecule type" value="Genomic_DNA"/>
</dbReference>
<dbReference type="OrthoDB" id="514320at2"/>
<reference evidence="4 5" key="1">
    <citation type="submission" date="2019-02" db="EMBL/GenBank/DDBJ databases">
        <title>Sequencing the genomes of 1000 actinobacteria strains.</title>
        <authorList>
            <person name="Klenk H.-P."/>
        </authorList>
    </citation>
    <scope>NUCLEOTIDE SEQUENCE [LARGE SCALE GENOMIC DNA]</scope>
    <source>
        <strain evidence="4 5">DSM 45162</strain>
    </source>
</reference>